<protein>
    <submittedName>
        <fullName evidence="2">Uncharacterized protein</fullName>
    </submittedName>
</protein>
<dbReference type="AlphaFoldDB" id="A0AAV9VHU3"/>
<gene>
    <name evidence="2" type="ORF">TWF730_007152</name>
</gene>
<keyword evidence="3" id="KW-1185">Reference proteome</keyword>
<feature type="chain" id="PRO_5043328771" evidence="1">
    <location>
        <begin position="21"/>
        <end position="322"/>
    </location>
</feature>
<feature type="signal peptide" evidence="1">
    <location>
        <begin position="1"/>
        <end position="20"/>
    </location>
</feature>
<proteinExistence type="predicted"/>
<accession>A0AAV9VHU3</accession>
<dbReference type="Proteomes" id="UP001373714">
    <property type="component" value="Unassembled WGS sequence"/>
</dbReference>
<name>A0AAV9VHU3_9PEZI</name>
<comment type="caution">
    <text evidence="2">The sequence shown here is derived from an EMBL/GenBank/DDBJ whole genome shotgun (WGS) entry which is preliminary data.</text>
</comment>
<evidence type="ECO:0000313" key="2">
    <source>
        <dbReference type="EMBL" id="KAK6361037.1"/>
    </source>
</evidence>
<keyword evidence="1" id="KW-0732">Signal</keyword>
<organism evidence="2 3">
    <name type="scientific">Orbilia blumenaviensis</name>
    <dbReference type="NCBI Taxonomy" id="1796055"/>
    <lineage>
        <taxon>Eukaryota</taxon>
        <taxon>Fungi</taxon>
        <taxon>Dikarya</taxon>
        <taxon>Ascomycota</taxon>
        <taxon>Pezizomycotina</taxon>
        <taxon>Orbiliomycetes</taxon>
        <taxon>Orbiliales</taxon>
        <taxon>Orbiliaceae</taxon>
        <taxon>Orbilia</taxon>
    </lineage>
</organism>
<evidence type="ECO:0000256" key="1">
    <source>
        <dbReference type="SAM" id="SignalP"/>
    </source>
</evidence>
<dbReference type="EMBL" id="JAVHNS010000003">
    <property type="protein sequence ID" value="KAK6361037.1"/>
    <property type="molecule type" value="Genomic_DNA"/>
</dbReference>
<reference evidence="2 3" key="1">
    <citation type="submission" date="2019-10" db="EMBL/GenBank/DDBJ databases">
        <authorList>
            <person name="Palmer J.M."/>
        </authorList>
    </citation>
    <scope>NUCLEOTIDE SEQUENCE [LARGE SCALE GENOMIC DNA]</scope>
    <source>
        <strain evidence="2 3">TWF730</strain>
    </source>
</reference>
<sequence>MMKFLSAFGAAACIAPLAFAKPVPDSLDKLMNRGVNVCKDVQLVVSILKLNKATPFCSTFLGIKTQTVSSTRSLTALATTTITEDVFLTSTETVQTQILTFTNTLTDATVPTTVATEVVPSVIVQTITVTPDPSIIYTTTYTTPAGVGVRSVAIEERGINLALPPFVTKYASSAISKACSCLALPTPTTTTTVEVVQSSTIMSTVTETHIIAVPATLTLTTTEIIKATAFNPKTITTTSVSTSYSTTTLPKITTTQTVSIPFKTPYCVRILQDKKLVYWQNIISPAGRTYYAIGRPSMPRGDEGLSLCCQACYDSPNCSLWK</sequence>
<evidence type="ECO:0000313" key="3">
    <source>
        <dbReference type="Proteomes" id="UP001373714"/>
    </source>
</evidence>